<dbReference type="GeneID" id="111250880"/>
<dbReference type="AlphaFoldDB" id="A0A7M7K9Q8"/>
<name>A0A7M7K9Q8_VARDE</name>
<dbReference type="Gene3D" id="1.20.5.170">
    <property type="match status" value="1"/>
</dbReference>
<feature type="region of interest" description="Disordered" evidence="2">
    <location>
        <begin position="787"/>
        <end position="806"/>
    </location>
</feature>
<dbReference type="Proteomes" id="UP000594260">
    <property type="component" value="Unplaced"/>
</dbReference>
<feature type="region of interest" description="Disordered" evidence="2">
    <location>
        <begin position="688"/>
        <end position="729"/>
    </location>
</feature>
<evidence type="ECO:0000256" key="2">
    <source>
        <dbReference type="SAM" id="MobiDB-lite"/>
    </source>
</evidence>
<keyword evidence="4" id="KW-1185">Reference proteome</keyword>
<accession>A0A7M7K9Q8</accession>
<dbReference type="EnsemblMetazoa" id="XM_022806800">
    <property type="protein sequence ID" value="XP_022662535"/>
    <property type="gene ID" value="LOC111250880"/>
</dbReference>
<feature type="compositionally biased region" description="Low complexity" evidence="2">
    <location>
        <begin position="453"/>
        <end position="464"/>
    </location>
</feature>
<reference evidence="3" key="1">
    <citation type="submission" date="2021-01" db="UniProtKB">
        <authorList>
            <consortium name="EnsemblMetazoa"/>
        </authorList>
    </citation>
    <scope>IDENTIFICATION</scope>
</reference>
<feature type="compositionally biased region" description="Acidic residues" evidence="2">
    <location>
        <begin position="436"/>
        <end position="452"/>
    </location>
</feature>
<evidence type="ECO:0000313" key="4">
    <source>
        <dbReference type="Proteomes" id="UP000594260"/>
    </source>
</evidence>
<feature type="compositionally biased region" description="Basic and acidic residues" evidence="2">
    <location>
        <begin position="38"/>
        <end position="59"/>
    </location>
</feature>
<sequence>MGASGSTPRLRRKNSPGEGSDTSSRKSKNSSDGSIKPLQEKDNGKTKTDDRKSKKENKLKNKFSFGGSAKKSEAPIANIDSDSEEGAQSYLESDEVDYHTPPQPRKDYSLSAKEVGGQSKPNAIQTNVREGLREEKEINCELIDPRRTALNDINKDSNKVKDFNSSKDLTGAAALVEKALTLDNNLTRFARDKISMLEATKTEQEIVINKLQTEVVKLKEKVRHLCKLRQDLLEQRSQVEDRVRSVQRERDHDISTRDSRIRELEDELEQYECKMEYLEHTQVHLQRSLLASENKTPKLLEELQKISADLADCKSDLKEKNQRIHELANSVMTKEAMIERLQNDLKAFKKEAAQEMEKRFLLYTEEKERLMSQLQEETEEYVKAAFAEKDCQLRELNEDWQNKYDQLNEKLSSLRKELEDAIAEKNDLLMSRDAGSSDDEDEDDDGSGEDSTDSTSSASELDWQVQERVERFREELTRIHSINTIEQRTAHEKQLGEVRDKLEQKITLLKKQHEEELREFDQLLNDELNRVHKKYQAELRRLREQVSSSPDCGTGVIKTDKGVQAFIGRSFSSSASSANAQEYLEDSEKLAEFKLQLSEVQDQLRQKQDEVIKVRTEASNQIRNVELYWQERLNKEIKELNMARENELADIRHECNKQVKQLTDKINSLQTIMKLTGQDQPLVTPIVEEPSSGEEDLEATDEDVESFEEVDGDADDTEDDEANGDGDEEGEVEIEEIIEEIIELSPCAQRVTALRHNPLILSPSSSLEGGGGSGQVVFPRSLLKKSSSTGDCPSDVRGPRGSKRVSFAEDRGDLPMLLRYNPDVSCMDILRPLEEQFISKKKRSSIIRRSVRRSQEKADGMDHDQTQF</sequence>
<protein>
    <submittedName>
        <fullName evidence="3">Uncharacterized protein</fullName>
    </submittedName>
</protein>
<organism evidence="3 4">
    <name type="scientific">Varroa destructor</name>
    <name type="common">Honeybee mite</name>
    <dbReference type="NCBI Taxonomy" id="109461"/>
    <lineage>
        <taxon>Eukaryota</taxon>
        <taxon>Metazoa</taxon>
        <taxon>Ecdysozoa</taxon>
        <taxon>Arthropoda</taxon>
        <taxon>Chelicerata</taxon>
        <taxon>Arachnida</taxon>
        <taxon>Acari</taxon>
        <taxon>Parasitiformes</taxon>
        <taxon>Mesostigmata</taxon>
        <taxon>Gamasina</taxon>
        <taxon>Dermanyssoidea</taxon>
        <taxon>Varroidae</taxon>
        <taxon>Varroa</taxon>
    </lineage>
</organism>
<feature type="region of interest" description="Disordered" evidence="2">
    <location>
        <begin position="844"/>
        <end position="868"/>
    </location>
</feature>
<feature type="coiled-coil region" evidence="1">
    <location>
        <begin position="492"/>
        <end position="545"/>
    </location>
</feature>
<feature type="compositionally biased region" description="Acidic residues" evidence="2">
    <location>
        <begin position="691"/>
        <end position="729"/>
    </location>
</feature>
<feature type="coiled-coil region" evidence="1">
    <location>
        <begin position="590"/>
        <end position="672"/>
    </location>
</feature>
<proteinExistence type="predicted"/>
<feature type="compositionally biased region" description="Basic and acidic residues" evidence="2">
    <location>
        <begin position="853"/>
        <end position="868"/>
    </location>
</feature>
<feature type="region of interest" description="Disordered" evidence="2">
    <location>
        <begin position="426"/>
        <end position="464"/>
    </location>
</feature>
<keyword evidence="1" id="KW-0175">Coiled coil</keyword>
<dbReference type="RefSeq" id="XP_022662535.1">
    <property type="nucleotide sequence ID" value="XM_022806800.1"/>
</dbReference>
<evidence type="ECO:0000256" key="1">
    <source>
        <dbReference type="SAM" id="Coils"/>
    </source>
</evidence>
<feature type="region of interest" description="Disordered" evidence="2">
    <location>
        <begin position="1"/>
        <end position="126"/>
    </location>
</feature>
<evidence type="ECO:0000313" key="3">
    <source>
        <dbReference type="EnsemblMetazoa" id="XP_022662535"/>
    </source>
</evidence>